<evidence type="ECO:0000256" key="7">
    <source>
        <dbReference type="ARBA" id="ARBA00023004"/>
    </source>
</evidence>
<comment type="cofactor">
    <cofactor evidence="1">
        <name>Fe(2+)</name>
        <dbReference type="ChEBI" id="CHEBI:29033"/>
    </cofactor>
</comment>
<dbReference type="Pfam" id="PF13532">
    <property type="entry name" value="2OG-FeII_Oxy_2"/>
    <property type="match status" value="1"/>
</dbReference>
<evidence type="ECO:0000256" key="6">
    <source>
        <dbReference type="ARBA" id="ARBA00023002"/>
    </source>
</evidence>
<dbReference type="InterPro" id="IPR005123">
    <property type="entry name" value="Oxoglu/Fe-dep_dioxygenase_dom"/>
</dbReference>
<dbReference type="GO" id="GO:0005634">
    <property type="term" value="C:nucleus"/>
    <property type="evidence" value="ECO:0007669"/>
    <property type="project" value="UniProtKB-SubCell"/>
</dbReference>
<dbReference type="GO" id="GO:0051213">
    <property type="term" value="F:dioxygenase activity"/>
    <property type="evidence" value="ECO:0007669"/>
    <property type="project" value="UniProtKB-KW"/>
</dbReference>
<feature type="domain" description="Fe2OG dioxygenase" evidence="10">
    <location>
        <begin position="95"/>
        <end position="265"/>
    </location>
</feature>
<accession>A0AAE1CSQ6</accession>
<dbReference type="PANTHER" id="PTHR46030:SF1">
    <property type="entry name" value="ALPHA-KETOGLUTARATE-DEPENDENT DIOXYGENASE ALKB HOMOLOG 6"/>
    <property type="match status" value="1"/>
</dbReference>
<evidence type="ECO:0000256" key="9">
    <source>
        <dbReference type="SAM" id="MobiDB-lite"/>
    </source>
</evidence>
<dbReference type="InterPro" id="IPR032862">
    <property type="entry name" value="ALKBH6"/>
</dbReference>
<evidence type="ECO:0000313" key="12">
    <source>
        <dbReference type="Proteomes" id="UP001283361"/>
    </source>
</evidence>
<name>A0AAE1CSQ6_9GAST</name>
<gene>
    <name evidence="11" type="ORF">RRG08_002589</name>
</gene>
<dbReference type="PANTHER" id="PTHR46030">
    <property type="entry name" value="ALPHA-KETOGLUTARATE-DEPENDENT DIOXYGENASE ALKB HOMOLOG 6"/>
    <property type="match status" value="1"/>
</dbReference>
<dbReference type="Gene3D" id="2.60.120.590">
    <property type="entry name" value="Alpha-ketoglutarate-dependent dioxygenase AlkB-like"/>
    <property type="match status" value="1"/>
</dbReference>
<evidence type="ECO:0000256" key="4">
    <source>
        <dbReference type="ARBA" id="ARBA00022723"/>
    </source>
</evidence>
<dbReference type="EMBL" id="JAWDGP010006922">
    <property type="protein sequence ID" value="KAK3732981.1"/>
    <property type="molecule type" value="Genomic_DNA"/>
</dbReference>
<dbReference type="Proteomes" id="UP001283361">
    <property type="component" value="Unassembled WGS sequence"/>
</dbReference>
<protein>
    <recommendedName>
        <fullName evidence="10">Fe2OG dioxygenase domain-containing protein</fullName>
    </recommendedName>
</protein>
<keyword evidence="12" id="KW-1185">Reference proteome</keyword>
<evidence type="ECO:0000256" key="2">
    <source>
        <dbReference type="ARBA" id="ARBA00004123"/>
    </source>
</evidence>
<sequence>MNSELDKDIEKYVVSKDTPPSIYYIPEFIDKEEEDFLVNKVYSAPKPKWTQLAHRRLQNWGGLPQPKGMVAEALPEWLQTYINKLSQLNLFEGRAPNHVLVNEYLPGQGIMPHEDGPLFYPVVSTISLGSHTLLDFYYHLDGIQQKPECVSTGSEVNGYNHKVEEDENVIKEYSGQTEPPEAKQGKNSPSSNSEDRHFLSILLERRSLVLVCGEMYTQHLHGIAEQTHDTITNKIVNLQHLSNPVSIGETLQRDTRVSLTIRHVPRTVKAKFLFGRR</sequence>
<evidence type="ECO:0000256" key="3">
    <source>
        <dbReference type="ARBA" id="ARBA00007879"/>
    </source>
</evidence>
<comment type="subcellular location">
    <subcellularLocation>
        <location evidence="2">Nucleus</location>
    </subcellularLocation>
</comment>
<evidence type="ECO:0000256" key="5">
    <source>
        <dbReference type="ARBA" id="ARBA00022964"/>
    </source>
</evidence>
<feature type="region of interest" description="Disordered" evidence="9">
    <location>
        <begin position="173"/>
        <end position="194"/>
    </location>
</feature>
<dbReference type="PROSITE" id="PS51471">
    <property type="entry name" value="FE2OG_OXY"/>
    <property type="match status" value="1"/>
</dbReference>
<proteinExistence type="inferred from homology"/>
<comment type="similarity">
    <text evidence="3">Belongs to the alkB family.</text>
</comment>
<dbReference type="GO" id="GO:0046872">
    <property type="term" value="F:metal ion binding"/>
    <property type="evidence" value="ECO:0007669"/>
    <property type="project" value="UniProtKB-KW"/>
</dbReference>
<dbReference type="InterPro" id="IPR037151">
    <property type="entry name" value="AlkB-like_sf"/>
</dbReference>
<keyword evidence="7" id="KW-0408">Iron</keyword>
<comment type="caution">
    <text evidence="11">The sequence shown here is derived from an EMBL/GenBank/DDBJ whole genome shotgun (WGS) entry which is preliminary data.</text>
</comment>
<evidence type="ECO:0000256" key="8">
    <source>
        <dbReference type="ARBA" id="ARBA00023242"/>
    </source>
</evidence>
<keyword evidence="8" id="KW-0539">Nucleus</keyword>
<organism evidence="11 12">
    <name type="scientific">Elysia crispata</name>
    <name type="common">lettuce slug</name>
    <dbReference type="NCBI Taxonomy" id="231223"/>
    <lineage>
        <taxon>Eukaryota</taxon>
        <taxon>Metazoa</taxon>
        <taxon>Spiralia</taxon>
        <taxon>Lophotrochozoa</taxon>
        <taxon>Mollusca</taxon>
        <taxon>Gastropoda</taxon>
        <taxon>Heterobranchia</taxon>
        <taxon>Euthyneura</taxon>
        <taxon>Panpulmonata</taxon>
        <taxon>Sacoglossa</taxon>
        <taxon>Placobranchoidea</taxon>
        <taxon>Plakobranchidae</taxon>
        <taxon>Elysia</taxon>
    </lineage>
</organism>
<dbReference type="AlphaFoldDB" id="A0AAE1CSQ6"/>
<reference evidence="11" key="1">
    <citation type="journal article" date="2023" name="G3 (Bethesda)">
        <title>A reference genome for the long-term kleptoplast-retaining sea slug Elysia crispata morphotype clarki.</title>
        <authorList>
            <person name="Eastman K.E."/>
            <person name="Pendleton A.L."/>
            <person name="Shaikh M.A."/>
            <person name="Suttiyut T."/>
            <person name="Ogas R."/>
            <person name="Tomko P."/>
            <person name="Gavelis G."/>
            <person name="Widhalm J.R."/>
            <person name="Wisecaver J.H."/>
        </authorList>
    </citation>
    <scope>NUCLEOTIDE SEQUENCE</scope>
    <source>
        <strain evidence="11">ECLA1</strain>
    </source>
</reference>
<evidence type="ECO:0000313" key="11">
    <source>
        <dbReference type="EMBL" id="KAK3732981.1"/>
    </source>
</evidence>
<keyword evidence="6" id="KW-0560">Oxidoreductase</keyword>
<dbReference type="SUPFAM" id="SSF51197">
    <property type="entry name" value="Clavaminate synthase-like"/>
    <property type="match status" value="1"/>
</dbReference>
<evidence type="ECO:0000259" key="10">
    <source>
        <dbReference type="PROSITE" id="PS51471"/>
    </source>
</evidence>
<keyword evidence="4" id="KW-0479">Metal-binding</keyword>
<evidence type="ECO:0000256" key="1">
    <source>
        <dbReference type="ARBA" id="ARBA00001954"/>
    </source>
</evidence>
<dbReference type="InterPro" id="IPR027450">
    <property type="entry name" value="AlkB-like"/>
</dbReference>
<keyword evidence="5" id="KW-0223">Dioxygenase</keyword>